<comment type="subcellular location">
    <subcellularLocation>
        <location evidence="2">Cell membrane</location>
        <topology evidence="2">Multi-pass membrane protein</topology>
    </subcellularLocation>
</comment>
<keyword evidence="8" id="KW-0547">Nucleotide-binding</keyword>
<dbReference type="CDD" id="cd00075">
    <property type="entry name" value="HATPase"/>
    <property type="match status" value="1"/>
</dbReference>
<dbReference type="Gene3D" id="6.10.340.10">
    <property type="match status" value="1"/>
</dbReference>
<dbReference type="InterPro" id="IPR003594">
    <property type="entry name" value="HATPase_dom"/>
</dbReference>
<protein>
    <recommendedName>
        <fullName evidence="3">histidine kinase</fullName>
        <ecNumber evidence="3">2.7.13.3</ecNumber>
    </recommendedName>
</protein>
<dbReference type="CDD" id="cd00082">
    <property type="entry name" value="HisKA"/>
    <property type="match status" value="1"/>
</dbReference>
<dbReference type="InterPro" id="IPR003660">
    <property type="entry name" value="HAMP_dom"/>
</dbReference>
<feature type="domain" description="Histidine kinase" evidence="15">
    <location>
        <begin position="272"/>
        <end position="492"/>
    </location>
</feature>
<evidence type="ECO:0000256" key="1">
    <source>
        <dbReference type="ARBA" id="ARBA00000085"/>
    </source>
</evidence>
<dbReference type="EMBL" id="CBHH010000057">
    <property type="protein sequence ID" value="CDD58437.1"/>
    <property type="molecule type" value="Genomic_DNA"/>
</dbReference>
<keyword evidence="10" id="KW-0067">ATP-binding</keyword>
<evidence type="ECO:0000313" key="17">
    <source>
        <dbReference type="EMBL" id="CDD58437.1"/>
    </source>
</evidence>
<dbReference type="SMART" id="SM00304">
    <property type="entry name" value="HAMP"/>
    <property type="match status" value="1"/>
</dbReference>
<evidence type="ECO:0000256" key="3">
    <source>
        <dbReference type="ARBA" id="ARBA00012438"/>
    </source>
</evidence>
<keyword evidence="13 14" id="KW-0472">Membrane</keyword>
<comment type="catalytic activity">
    <reaction evidence="1">
        <text>ATP + protein L-histidine = ADP + protein N-phospho-L-histidine.</text>
        <dbReference type="EC" id="2.7.13.3"/>
    </reaction>
</comment>
<evidence type="ECO:0000256" key="6">
    <source>
        <dbReference type="ARBA" id="ARBA00022679"/>
    </source>
</evidence>
<evidence type="ECO:0000256" key="9">
    <source>
        <dbReference type="ARBA" id="ARBA00022777"/>
    </source>
</evidence>
<evidence type="ECO:0000256" key="2">
    <source>
        <dbReference type="ARBA" id="ARBA00004651"/>
    </source>
</evidence>
<evidence type="ECO:0000256" key="4">
    <source>
        <dbReference type="ARBA" id="ARBA00022475"/>
    </source>
</evidence>
<dbReference type="PRINTS" id="PR00344">
    <property type="entry name" value="BCTRLSENSOR"/>
</dbReference>
<evidence type="ECO:0000259" key="16">
    <source>
        <dbReference type="PROSITE" id="PS50885"/>
    </source>
</evidence>
<dbReference type="GO" id="GO:0000155">
    <property type="term" value="F:phosphorelay sensor kinase activity"/>
    <property type="evidence" value="ECO:0007669"/>
    <property type="project" value="InterPro"/>
</dbReference>
<keyword evidence="6" id="KW-0808">Transferase</keyword>
<dbReference type="Gene3D" id="1.10.287.130">
    <property type="match status" value="1"/>
</dbReference>
<dbReference type="SMART" id="SM00387">
    <property type="entry name" value="HATPase_c"/>
    <property type="match status" value="1"/>
</dbReference>
<dbReference type="SMART" id="SM00388">
    <property type="entry name" value="HisKA"/>
    <property type="match status" value="1"/>
</dbReference>
<keyword evidence="4" id="KW-1003">Cell membrane</keyword>
<evidence type="ECO:0000256" key="14">
    <source>
        <dbReference type="SAM" id="Phobius"/>
    </source>
</evidence>
<evidence type="ECO:0000259" key="15">
    <source>
        <dbReference type="PROSITE" id="PS50109"/>
    </source>
</evidence>
<feature type="transmembrane region" description="Helical" evidence="14">
    <location>
        <begin position="12"/>
        <end position="32"/>
    </location>
</feature>
<dbReference type="FunFam" id="3.30.565.10:FF:000006">
    <property type="entry name" value="Sensor histidine kinase WalK"/>
    <property type="match status" value="1"/>
</dbReference>
<dbReference type="PROSITE" id="PS50885">
    <property type="entry name" value="HAMP"/>
    <property type="match status" value="1"/>
</dbReference>
<dbReference type="PANTHER" id="PTHR45528:SF1">
    <property type="entry name" value="SENSOR HISTIDINE KINASE CPXA"/>
    <property type="match status" value="1"/>
</dbReference>
<dbReference type="Gene3D" id="3.30.565.10">
    <property type="entry name" value="Histidine kinase-like ATPase, C-terminal domain"/>
    <property type="match status" value="1"/>
</dbReference>
<keyword evidence="12" id="KW-0902">Two-component regulatory system</keyword>
<evidence type="ECO:0000256" key="7">
    <source>
        <dbReference type="ARBA" id="ARBA00022692"/>
    </source>
</evidence>
<dbReference type="EC" id="2.7.13.3" evidence="3"/>
<dbReference type="InterPro" id="IPR050398">
    <property type="entry name" value="HssS/ArlS-like"/>
</dbReference>
<dbReference type="FunFam" id="1.10.287.130:FF:000001">
    <property type="entry name" value="Two-component sensor histidine kinase"/>
    <property type="match status" value="1"/>
</dbReference>
<dbReference type="Pfam" id="PF00512">
    <property type="entry name" value="HisKA"/>
    <property type="match status" value="1"/>
</dbReference>
<dbReference type="SUPFAM" id="SSF55874">
    <property type="entry name" value="ATPase domain of HSP90 chaperone/DNA topoisomerase II/histidine kinase"/>
    <property type="match status" value="1"/>
</dbReference>
<dbReference type="GO" id="GO:0005524">
    <property type="term" value="F:ATP binding"/>
    <property type="evidence" value="ECO:0007669"/>
    <property type="project" value="UniProtKB-KW"/>
</dbReference>
<comment type="caution">
    <text evidence="17">The sequence shown here is derived from an EMBL/GenBank/DDBJ whole genome shotgun (WGS) entry which is preliminary data.</text>
</comment>
<name>R7B2Y4_9FIRM</name>
<dbReference type="PANTHER" id="PTHR45528">
    <property type="entry name" value="SENSOR HISTIDINE KINASE CPXA"/>
    <property type="match status" value="1"/>
</dbReference>
<dbReference type="GO" id="GO:0005886">
    <property type="term" value="C:plasma membrane"/>
    <property type="evidence" value="ECO:0007669"/>
    <property type="project" value="UniProtKB-SubCell"/>
</dbReference>
<sequence>MKLNTKLKVSFVVMFLLPIVLCSIVITGIMVIQNKGMQTNYEVEGVEWGSNLAPASMLSRITNSIYDEIRREATENPERFNDQKYLQELSANVEARFSNFILRKNNEIVFSDVGESQSLTDDMLPDYGEGDNNSGYNVYYGDEYQCLVKQYDFTDKAGNCYSAFILTETVKIVPQMKLMLMELLLAVIIILIMTSLLLTLWMHSSIVKPIMRLKLAAQNIQEGNLDFELPVEYSGDEIASLTKDFEEMRIILKNNAEEKIKAESEEKELIRNISHDLKTPLTAIKGYVEGLLDGVADTPEKREKYLKTIYNRASDMDKLIDELTMYSRIDMNRVPYTFTKIDINHYMEDCCEEIGLELETKGISMEYHNFSNEEQYVMIDIEQMKRVINNIISNSVKYMSDRKGMIRIELFNDGDYALIRIEDNGKGISPEDLKHVFERFFRADSSRNSKQGGSGIGLAIVKKVIEEHGGMIWAESKEGIGTVMNIRLKKVIKDNNESEGESQNE</sequence>
<dbReference type="InterPro" id="IPR003661">
    <property type="entry name" value="HisK_dim/P_dom"/>
</dbReference>
<proteinExistence type="predicted"/>
<evidence type="ECO:0000256" key="13">
    <source>
        <dbReference type="ARBA" id="ARBA00023136"/>
    </source>
</evidence>
<keyword evidence="9" id="KW-0418">Kinase</keyword>
<dbReference type="SUPFAM" id="SSF158472">
    <property type="entry name" value="HAMP domain-like"/>
    <property type="match status" value="1"/>
</dbReference>
<evidence type="ECO:0000256" key="11">
    <source>
        <dbReference type="ARBA" id="ARBA00022989"/>
    </source>
</evidence>
<dbReference type="CDD" id="cd06225">
    <property type="entry name" value="HAMP"/>
    <property type="match status" value="1"/>
</dbReference>
<evidence type="ECO:0000256" key="10">
    <source>
        <dbReference type="ARBA" id="ARBA00022840"/>
    </source>
</evidence>
<evidence type="ECO:0000256" key="12">
    <source>
        <dbReference type="ARBA" id="ARBA00023012"/>
    </source>
</evidence>
<dbReference type="Proteomes" id="UP000018141">
    <property type="component" value="Unassembled WGS sequence"/>
</dbReference>
<keyword evidence="5" id="KW-0597">Phosphoprotein</keyword>
<keyword evidence="7 14" id="KW-0812">Transmembrane</keyword>
<feature type="domain" description="HAMP" evidence="16">
    <location>
        <begin position="204"/>
        <end position="257"/>
    </location>
</feature>
<keyword evidence="11 14" id="KW-1133">Transmembrane helix</keyword>
<dbReference type="InterPro" id="IPR036097">
    <property type="entry name" value="HisK_dim/P_sf"/>
</dbReference>
<dbReference type="Pfam" id="PF00672">
    <property type="entry name" value="HAMP"/>
    <property type="match status" value="1"/>
</dbReference>
<dbReference type="AlphaFoldDB" id="R7B2Y4"/>
<dbReference type="PROSITE" id="PS50109">
    <property type="entry name" value="HIS_KIN"/>
    <property type="match status" value="1"/>
</dbReference>
<reference evidence="17" key="1">
    <citation type="submission" date="2012-11" db="EMBL/GenBank/DDBJ databases">
        <title>Dependencies among metagenomic species, viruses, plasmids and units of genetic variation.</title>
        <authorList>
            <person name="Nielsen H.B."/>
            <person name="Almeida M."/>
            <person name="Juncker A.S."/>
            <person name="Rasmussen S."/>
            <person name="Li J."/>
            <person name="Sunagawa S."/>
            <person name="Plichta D."/>
            <person name="Gautier L."/>
            <person name="Le Chatelier E."/>
            <person name="Peletier E."/>
            <person name="Bonde I."/>
            <person name="Nielsen T."/>
            <person name="Manichanh C."/>
            <person name="Arumugam M."/>
            <person name="Batto J."/>
            <person name="Santos M.B.Q.D."/>
            <person name="Blom N."/>
            <person name="Borruel N."/>
            <person name="Burgdorf K.S."/>
            <person name="Boumezbeur F."/>
            <person name="Casellas F."/>
            <person name="Dore J."/>
            <person name="Guarner F."/>
            <person name="Hansen T."/>
            <person name="Hildebrand F."/>
            <person name="Kaas R.S."/>
            <person name="Kennedy S."/>
            <person name="Kristiansen K."/>
            <person name="Kultima J.R."/>
            <person name="Leonard P."/>
            <person name="Levenez F."/>
            <person name="Lund O."/>
            <person name="Moumen B."/>
            <person name="Le Paslier D."/>
            <person name="Pons N."/>
            <person name="Pedersen O."/>
            <person name="Prifti E."/>
            <person name="Qin J."/>
            <person name="Raes J."/>
            <person name="Tap J."/>
            <person name="Tims S."/>
            <person name="Ussery D.W."/>
            <person name="Yamada T."/>
            <person name="MetaHit consortium"/>
            <person name="Renault P."/>
            <person name="Sicheritz-Ponten T."/>
            <person name="Bork P."/>
            <person name="Wang J."/>
            <person name="Brunak S."/>
            <person name="Ehrlich S.D."/>
        </authorList>
    </citation>
    <scope>NUCLEOTIDE SEQUENCE [LARGE SCALE GENOMIC DNA]</scope>
</reference>
<evidence type="ECO:0000313" key="18">
    <source>
        <dbReference type="Proteomes" id="UP000018141"/>
    </source>
</evidence>
<gene>
    <name evidence="17" type="ORF">BN656_02078</name>
</gene>
<dbReference type="InterPro" id="IPR005467">
    <property type="entry name" value="His_kinase_dom"/>
</dbReference>
<dbReference type="InterPro" id="IPR004358">
    <property type="entry name" value="Sig_transdc_His_kin-like_C"/>
</dbReference>
<evidence type="ECO:0000256" key="5">
    <source>
        <dbReference type="ARBA" id="ARBA00022553"/>
    </source>
</evidence>
<dbReference type="InterPro" id="IPR036890">
    <property type="entry name" value="HATPase_C_sf"/>
</dbReference>
<dbReference type="SUPFAM" id="SSF47384">
    <property type="entry name" value="Homodimeric domain of signal transducing histidine kinase"/>
    <property type="match status" value="1"/>
</dbReference>
<feature type="transmembrane region" description="Helical" evidence="14">
    <location>
        <begin position="183"/>
        <end position="202"/>
    </location>
</feature>
<accession>R7B2Y4</accession>
<evidence type="ECO:0000256" key="8">
    <source>
        <dbReference type="ARBA" id="ARBA00022741"/>
    </source>
</evidence>
<organism evidence="17 18">
    <name type="scientific">Bacteroides pectinophilus CAG:437</name>
    <dbReference type="NCBI Taxonomy" id="1263051"/>
    <lineage>
        <taxon>Bacteria</taxon>
        <taxon>Bacillati</taxon>
        <taxon>Bacillota</taxon>
        <taxon>Clostridia</taxon>
        <taxon>Eubacteriales</taxon>
    </lineage>
</organism>
<dbReference type="Pfam" id="PF02518">
    <property type="entry name" value="HATPase_c"/>
    <property type="match status" value="1"/>
</dbReference>